<evidence type="ECO:0000256" key="16">
    <source>
        <dbReference type="PROSITE-ProRule" id="PRU00552"/>
    </source>
</evidence>
<feature type="transmembrane region" description="Helical" evidence="19">
    <location>
        <begin position="447"/>
        <end position="466"/>
    </location>
</feature>
<dbReference type="InterPro" id="IPR004813">
    <property type="entry name" value="OPT"/>
</dbReference>
<keyword evidence="4" id="KW-0813">Transport</keyword>
<evidence type="ECO:0000313" key="24">
    <source>
        <dbReference type="Proteomes" id="UP000663699"/>
    </source>
</evidence>
<comment type="similarity">
    <text evidence="3">Belongs to the oligopeptide OPT transporter family.</text>
</comment>
<evidence type="ECO:0000256" key="19">
    <source>
        <dbReference type="SAM" id="Phobius"/>
    </source>
</evidence>
<dbReference type="InterPro" id="IPR045035">
    <property type="entry name" value="YSL-like"/>
</dbReference>
<dbReference type="PROSITE" id="PS51195">
    <property type="entry name" value="Q_MOTIF"/>
    <property type="match status" value="1"/>
</dbReference>
<dbReference type="PANTHER" id="PTHR31645:SF3">
    <property type="entry name" value="OLIGOPEPTIDE TRANSPORTER"/>
    <property type="match status" value="1"/>
</dbReference>
<evidence type="ECO:0000256" key="4">
    <source>
        <dbReference type="ARBA" id="ARBA00022448"/>
    </source>
</evidence>
<feature type="transmembrane region" description="Helical" evidence="19">
    <location>
        <begin position="473"/>
        <end position="491"/>
    </location>
</feature>
<evidence type="ECO:0000256" key="17">
    <source>
        <dbReference type="SAM" id="Coils"/>
    </source>
</evidence>
<dbReference type="InterPro" id="IPR007255">
    <property type="entry name" value="COG8"/>
</dbReference>
<dbReference type="SMART" id="SM00490">
    <property type="entry name" value="HELICc"/>
    <property type="match status" value="1"/>
</dbReference>
<keyword evidence="5" id="KW-0690">Ribosome biogenesis</keyword>
<feature type="transmembrane region" description="Helical" evidence="19">
    <location>
        <begin position="669"/>
        <end position="697"/>
    </location>
</feature>
<dbReference type="SUPFAM" id="SSF74788">
    <property type="entry name" value="Cullin repeat-like"/>
    <property type="match status" value="1"/>
</dbReference>
<feature type="domain" description="Helicase ATP-binding" evidence="20">
    <location>
        <begin position="793"/>
        <end position="1005"/>
    </location>
</feature>
<keyword evidence="15" id="KW-0539">Nucleus</keyword>
<evidence type="ECO:0000313" key="23">
    <source>
        <dbReference type="EMBL" id="QSL65305.1"/>
    </source>
</evidence>
<dbReference type="InterPro" id="IPR027417">
    <property type="entry name" value="P-loop_NTPase"/>
</dbReference>
<dbReference type="GO" id="GO:0003724">
    <property type="term" value="F:RNA helicase activity"/>
    <property type="evidence" value="ECO:0007669"/>
    <property type="project" value="InterPro"/>
</dbReference>
<dbReference type="SMART" id="SM01178">
    <property type="entry name" value="DUF4217"/>
    <property type="match status" value="1"/>
</dbReference>
<accession>A0A899FYB7</accession>
<dbReference type="InterPro" id="IPR000629">
    <property type="entry name" value="RNA-helicase_DEAD-box_CS"/>
</dbReference>
<organism evidence="23 24">
    <name type="scientific">Pneumocystis wakefieldiae</name>
    <dbReference type="NCBI Taxonomy" id="38082"/>
    <lineage>
        <taxon>Eukaryota</taxon>
        <taxon>Fungi</taxon>
        <taxon>Dikarya</taxon>
        <taxon>Ascomycota</taxon>
        <taxon>Taphrinomycotina</taxon>
        <taxon>Pneumocystomycetes</taxon>
        <taxon>Pneumocystaceae</taxon>
        <taxon>Pneumocystis</taxon>
    </lineage>
</organism>
<dbReference type="InterPro" id="IPR014001">
    <property type="entry name" value="Helicase_ATP-bd"/>
</dbReference>
<name>A0A899FYB7_9ASCO</name>
<feature type="transmembrane region" description="Helical" evidence="19">
    <location>
        <begin position="250"/>
        <end position="267"/>
    </location>
</feature>
<evidence type="ECO:0000256" key="3">
    <source>
        <dbReference type="ARBA" id="ARBA00008807"/>
    </source>
</evidence>
<feature type="transmembrane region" description="Helical" evidence="19">
    <location>
        <begin position="115"/>
        <end position="134"/>
    </location>
</feature>
<feature type="transmembrane region" description="Helical" evidence="19">
    <location>
        <begin position="385"/>
        <end position="412"/>
    </location>
</feature>
<evidence type="ECO:0000256" key="5">
    <source>
        <dbReference type="ARBA" id="ARBA00022517"/>
    </source>
</evidence>
<evidence type="ECO:0008006" key="25">
    <source>
        <dbReference type="Google" id="ProtNLM"/>
    </source>
</evidence>
<evidence type="ECO:0000259" key="20">
    <source>
        <dbReference type="PROSITE" id="PS51192"/>
    </source>
</evidence>
<feature type="domain" description="DEAD-box RNA helicase Q" evidence="22">
    <location>
        <begin position="762"/>
        <end position="790"/>
    </location>
</feature>
<evidence type="ECO:0000256" key="15">
    <source>
        <dbReference type="ARBA" id="ARBA00023242"/>
    </source>
</evidence>
<dbReference type="GO" id="GO:0006364">
    <property type="term" value="P:rRNA processing"/>
    <property type="evidence" value="ECO:0007669"/>
    <property type="project" value="UniProtKB-KW"/>
</dbReference>
<evidence type="ECO:0000256" key="11">
    <source>
        <dbReference type="ARBA" id="ARBA00022840"/>
    </source>
</evidence>
<evidence type="ECO:0000256" key="7">
    <source>
        <dbReference type="ARBA" id="ARBA00022692"/>
    </source>
</evidence>
<dbReference type="InterPro" id="IPR025313">
    <property type="entry name" value="SPB4-like_CTE"/>
</dbReference>
<keyword evidence="14 19" id="KW-0472">Membrane</keyword>
<feature type="transmembrane region" description="Helical" evidence="19">
    <location>
        <begin position="155"/>
        <end position="178"/>
    </location>
</feature>
<feature type="transmembrane region" description="Helical" evidence="19">
    <location>
        <begin position="566"/>
        <end position="587"/>
    </location>
</feature>
<dbReference type="PROSITE" id="PS00039">
    <property type="entry name" value="DEAD_ATP_HELICASE"/>
    <property type="match status" value="1"/>
</dbReference>
<dbReference type="InterPro" id="IPR001650">
    <property type="entry name" value="Helicase_C-like"/>
</dbReference>
<feature type="transmembrane region" description="Helical" evidence="19">
    <location>
        <begin position="190"/>
        <end position="209"/>
    </location>
</feature>
<evidence type="ECO:0000256" key="14">
    <source>
        <dbReference type="ARBA" id="ARBA00023136"/>
    </source>
</evidence>
<comment type="subcellular location">
    <subcellularLocation>
        <location evidence="1">Membrane</location>
        <topology evidence="1">Multi-pass membrane protein</topology>
    </subcellularLocation>
    <subcellularLocation>
        <location evidence="2">Nucleus</location>
        <location evidence="2">Nucleolus</location>
    </subcellularLocation>
</comment>
<dbReference type="Pfam" id="PF13959">
    <property type="entry name" value="CTE_SPB4"/>
    <property type="match status" value="1"/>
</dbReference>
<evidence type="ECO:0000259" key="22">
    <source>
        <dbReference type="PROSITE" id="PS51195"/>
    </source>
</evidence>
<evidence type="ECO:0000256" key="12">
    <source>
        <dbReference type="ARBA" id="ARBA00022884"/>
    </source>
</evidence>
<keyword evidence="17" id="KW-0175">Coiled coil</keyword>
<dbReference type="OrthoDB" id="77405at2759"/>
<dbReference type="GO" id="GO:0005524">
    <property type="term" value="F:ATP binding"/>
    <property type="evidence" value="ECO:0007669"/>
    <property type="project" value="UniProtKB-KW"/>
</dbReference>
<evidence type="ECO:0000256" key="8">
    <source>
        <dbReference type="ARBA" id="ARBA00022741"/>
    </source>
</evidence>
<feature type="coiled-coil region" evidence="17">
    <location>
        <begin position="1248"/>
        <end position="1308"/>
    </location>
</feature>
<keyword evidence="11" id="KW-0067">ATP-binding</keyword>
<evidence type="ECO:0000256" key="6">
    <source>
        <dbReference type="ARBA" id="ARBA00022552"/>
    </source>
</evidence>
<sequence>MAETEDKSSKLLHNAQGDAQDTQDIQDTEKLDEKSGLDAQDKLPGTYTDEKVQVSQTEQDPFSLTYDLRKGDPLPVNPDAPKELHQLTIRALVVGTLLGSVVASSNIYLGLKTGFTFGAQLFGAIFGFAILRFVSKVMPGWFGGGFFGPKENCTVQTAATAAGGMAGMFVSSVPAMYSLSLLGKGPEEDFWRLISFTAVSAYYGLFFVIPLRRFYIIYQKLVFPTSSACALTIHSLHSGAIAHSVMKKKIWSLSLSFIFAIVLRVCSDYAPGVLWDWHIFWWFYQAGWKGAIAVENWGWWIEFTPAFFGVGFFSGLNAAASFFIGAIFAWAIIGPTISKTGAAPHFSSISPEHPDWRSYSSMSLYSPLNPNGFDPIKSSSPRYWLLWPGVMLMLCSSFAEVIMNGSLLWLGFKRILLVVYYKVRRKEVPIFKDAINDPAPPETQIPAWQWVPLLILSIIFTCLVLSLQYGINVGLALLSVFLGFIFSFIGAQSSGATDVNPVSICAKSSQLIFGSISSAQGMDEVLAQRLNLIAGTVASSSASQSVDMIGDLKTGHLLGAYPKIQFYAQVIGSFFSIWLSVALYILFNKAYPCFTAQFMPGYPSSQKCIFGAPSVASWRAVASAMTNKKLPLPASSGYASIAFGIISALTVVFKYSYCPEKYRVFIPNFNAIGLGFVVPQTHYATAMFIGGIVAYFWKKHKPISYDIYALSIATGFAAGEGMGGVVNAILQIVGLSGAKYGSIAGWHLGLPGRMSDFSSLSWDDMEISLTSSIRNAIDEMGFEKMTPVQASTIPLFMRNKDVVVEAVTGSGKTLAFLLPILEKLIRRDEPLTEFHIGSLVVSPTRELAMQIYSVYETIMKKSQGINTNLRAQLVIGGTMTIEHNIDEFNKISPSIIIGTPGRINQLLSLSLVKTKELEILVMDEADRLLDMGFFPVIESIIKKLPKQRRTGLRNPVKIIVRVGNQENTKQDRCVPASLQILYMVLSSAEKVIQLIRLLNYSYIKDGMKKFIVYFLSCICVDYFSLIFSQISYLKKTFRIFSLHGKQSSSLRTKNYKAFFNALSETPCILFTTDLAARGLDVPNVDMVIQMDPPLDPKSFCHRCGRAGRAGRPGKAVVMLNKGREEDYVHFLKVRKVPIQPLGRIGKDNNIMEDSENESKEDILALVKEIRNIVKKDRDLYEKGLRAFVSYIRAYSKHQAHFIFRVKDLDFSGIAYCFGLLHLPKMPELKNIVLDFEEENIDPDKLTYTNKLKEKARLKKKKEKELMNENKSTVFMKKRTIPWSKNIELKEKKRIRQNKRQRRSLLRKELIESSISELSEKQNVLSIESKKTTYDLVEIIQKEYDHLIRILNYKNSFPKFFNILDESVHNIQITVKSMNEKVQSFDSLKDGLSEVLTEFRLLHQYQEYILSLFEIPSLIETCIKNNNYSEAINLISYVKKLGDEYSQIDMIQDLVKGVNYMSEYLQKQLLLLLKGSIKLTEAIKIIGYLRRTNDFLEIELCYIFLLSRWSYMEGLISDLNSSNKKDHPEKYLKEYIGIFREHSFNIFSYYTLIFLEESAFYVFSENSENSISMKNDDNLNEKISRRRMLSNFALHMVSELKNTLAIYIPYISDNEEELASILV</sequence>
<dbReference type="InterPro" id="IPR014014">
    <property type="entry name" value="RNA_helicase_DEAD_Q_motif"/>
</dbReference>
<feature type="region of interest" description="Disordered" evidence="18">
    <location>
        <begin position="1"/>
        <end position="59"/>
    </location>
</feature>
<dbReference type="PANTHER" id="PTHR31645">
    <property type="entry name" value="OLIGOPEPTIDE TRANSPORTER YGL114W-RELATED"/>
    <property type="match status" value="1"/>
</dbReference>
<evidence type="ECO:0000259" key="21">
    <source>
        <dbReference type="PROSITE" id="PS51194"/>
    </source>
</evidence>
<evidence type="ECO:0000256" key="10">
    <source>
        <dbReference type="ARBA" id="ARBA00022806"/>
    </source>
</evidence>
<evidence type="ECO:0000256" key="13">
    <source>
        <dbReference type="ARBA" id="ARBA00022989"/>
    </source>
</evidence>
<dbReference type="GO" id="GO:0035673">
    <property type="term" value="F:oligopeptide transmembrane transporter activity"/>
    <property type="evidence" value="ECO:0007669"/>
    <property type="project" value="InterPro"/>
</dbReference>
<keyword evidence="7 19" id="KW-0812">Transmembrane</keyword>
<dbReference type="SMART" id="SM00487">
    <property type="entry name" value="DEXDc"/>
    <property type="match status" value="1"/>
</dbReference>
<evidence type="ECO:0000256" key="18">
    <source>
        <dbReference type="SAM" id="MobiDB-lite"/>
    </source>
</evidence>
<feature type="short sequence motif" description="Q motif" evidence="16">
    <location>
        <begin position="762"/>
        <end position="790"/>
    </location>
</feature>
<keyword evidence="12" id="KW-0694">RNA-binding</keyword>
<dbReference type="NCBIfam" id="TIGR00728">
    <property type="entry name" value="OPT_sfam"/>
    <property type="match status" value="1"/>
</dbReference>
<dbReference type="EMBL" id="CP054537">
    <property type="protein sequence ID" value="QSL65305.1"/>
    <property type="molecule type" value="Genomic_DNA"/>
</dbReference>
<dbReference type="SUPFAM" id="SSF52540">
    <property type="entry name" value="P-loop containing nucleoside triphosphate hydrolases"/>
    <property type="match status" value="2"/>
</dbReference>
<evidence type="ECO:0000256" key="2">
    <source>
        <dbReference type="ARBA" id="ARBA00004604"/>
    </source>
</evidence>
<keyword evidence="9" id="KW-0378">Hydrolase</keyword>
<feature type="transmembrane region" description="Helical" evidence="19">
    <location>
        <begin position="1010"/>
        <end position="1032"/>
    </location>
</feature>
<dbReference type="PROSITE" id="PS51194">
    <property type="entry name" value="HELICASE_CTER"/>
    <property type="match status" value="1"/>
</dbReference>
<feature type="transmembrane region" description="Helical" evidence="19">
    <location>
        <begin position="91"/>
        <end position="109"/>
    </location>
</feature>
<feature type="transmembrane region" description="Helical" evidence="19">
    <location>
        <begin position="638"/>
        <end position="657"/>
    </location>
</feature>
<dbReference type="GO" id="GO:0000329">
    <property type="term" value="C:fungal-type vacuole membrane"/>
    <property type="evidence" value="ECO:0007669"/>
    <property type="project" value="TreeGrafter"/>
</dbReference>
<dbReference type="Pfam" id="PF03169">
    <property type="entry name" value="OPT"/>
    <property type="match status" value="1"/>
</dbReference>
<dbReference type="InterPro" id="IPR011545">
    <property type="entry name" value="DEAD/DEAH_box_helicase_dom"/>
</dbReference>
<keyword evidence="10" id="KW-0347">Helicase</keyword>
<keyword evidence="13 19" id="KW-1133">Transmembrane helix</keyword>
<dbReference type="Pfam" id="PF00271">
    <property type="entry name" value="Helicase_C"/>
    <property type="match status" value="1"/>
</dbReference>
<feature type="compositionally biased region" description="Basic and acidic residues" evidence="18">
    <location>
        <begin position="27"/>
        <end position="41"/>
    </location>
</feature>
<keyword evidence="8" id="KW-0547">Nucleotide-binding</keyword>
<keyword evidence="24" id="KW-1185">Reference proteome</keyword>
<dbReference type="GO" id="GO:0003723">
    <property type="term" value="F:RNA binding"/>
    <property type="evidence" value="ECO:0007669"/>
    <property type="project" value="UniProtKB-KW"/>
</dbReference>
<dbReference type="InterPro" id="IPR016159">
    <property type="entry name" value="Cullin_repeat-like_dom_sf"/>
</dbReference>
<gene>
    <name evidence="23" type="ORF">MERGE_002615</name>
</gene>
<proteinExistence type="inferred from homology"/>
<feature type="domain" description="Helicase C-terminal" evidence="21">
    <location>
        <begin position="1002"/>
        <end position="1163"/>
    </location>
</feature>
<dbReference type="Pfam" id="PF04124">
    <property type="entry name" value="Dor1"/>
    <property type="match status" value="1"/>
</dbReference>
<dbReference type="PROSITE" id="PS51192">
    <property type="entry name" value="HELICASE_ATP_BIND_1"/>
    <property type="match status" value="1"/>
</dbReference>
<dbReference type="Pfam" id="PF00270">
    <property type="entry name" value="DEAD"/>
    <property type="match status" value="1"/>
</dbReference>
<evidence type="ECO:0000256" key="1">
    <source>
        <dbReference type="ARBA" id="ARBA00004141"/>
    </source>
</evidence>
<dbReference type="GO" id="GO:0005730">
    <property type="term" value="C:nucleolus"/>
    <property type="evidence" value="ECO:0007669"/>
    <property type="project" value="UniProtKB-SubCell"/>
</dbReference>
<feature type="transmembrane region" description="Helical" evidence="19">
    <location>
        <begin position="306"/>
        <end position="333"/>
    </location>
</feature>
<dbReference type="CDD" id="cd17960">
    <property type="entry name" value="DEADc_DDX55"/>
    <property type="match status" value="1"/>
</dbReference>
<keyword evidence="6" id="KW-0698">rRNA processing</keyword>
<evidence type="ECO:0000256" key="9">
    <source>
        <dbReference type="ARBA" id="ARBA00022801"/>
    </source>
</evidence>
<dbReference type="Proteomes" id="UP000663699">
    <property type="component" value="Chromosome 6"/>
</dbReference>
<dbReference type="CDD" id="cd18787">
    <property type="entry name" value="SF2_C_DEAD"/>
    <property type="match status" value="1"/>
</dbReference>
<feature type="transmembrane region" description="Helical" evidence="19">
    <location>
        <begin position="608"/>
        <end position="626"/>
    </location>
</feature>
<reference evidence="23" key="1">
    <citation type="submission" date="2020-06" db="EMBL/GenBank/DDBJ databases">
        <title>Genomes of multiple members of Pneumocystis genus reveal paths to human pathogen Pneumocystis jirovecii.</title>
        <authorList>
            <person name="Cisse O.H."/>
            <person name="Ma L."/>
            <person name="Dekker J."/>
            <person name="Khil P."/>
            <person name="Jo J."/>
            <person name="Brenchley J."/>
            <person name="Blair R."/>
            <person name="Pahar B."/>
            <person name="Chabe M."/>
            <person name="Van Rompay K.A."/>
            <person name="Keesler R."/>
            <person name="Sukura A."/>
            <person name="Hirsch V."/>
            <person name="Kutty G."/>
            <person name="Liu Y."/>
            <person name="Peng L."/>
            <person name="Chen J."/>
            <person name="Song J."/>
            <person name="Weissenbacher-Lang C."/>
            <person name="Xu J."/>
            <person name="Upham N.S."/>
            <person name="Stajich J.E."/>
            <person name="Cuomo C.A."/>
            <person name="Cushion M.T."/>
            <person name="Kovacs J.A."/>
        </authorList>
    </citation>
    <scope>NUCLEOTIDE SEQUENCE</scope>
    <source>
        <strain evidence="23">2A</strain>
    </source>
</reference>
<dbReference type="GO" id="GO:0017119">
    <property type="term" value="C:Golgi transport complex"/>
    <property type="evidence" value="ECO:0007669"/>
    <property type="project" value="InterPro"/>
</dbReference>
<dbReference type="GO" id="GO:0016787">
    <property type="term" value="F:hydrolase activity"/>
    <property type="evidence" value="ECO:0007669"/>
    <property type="project" value="UniProtKB-KW"/>
</dbReference>
<protein>
    <recommendedName>
        <fullName evidence="25">Component of oligomeric Golgi complex 8</fullName>
    </recommendedName>
</protein>
<dbReference type="Gene3D" id="3.40.50.300">
    <property type="entry name" value="P-loop containing nucleotide triphosphate hydrolases"/>
    <property type="match status" value="2"/>
</dbReference>